<evidence type="ECO:0000313" key="5">
    <source>
        <dbReference type="EMBL" id="CAF1388421.1"/>
    </source>
</evidence>
<name>A0A814GCJ3_9BILA</name>
<dbReference type="SMART" id="SM00645">
    <property type="entry name" value="Pept_C1"/>
    <property type="match status" value="1"/>
</dbReference>
<feature type="compositionally biased region" description="Polar residues" evidence="2">
    <location>
        <begin position="378"/>
        <end position="388"/>
    </location>
</feature>
<gene>
    <name evidence="5" type="ORF">JXQ802_LOCUS34067</name>
    <name evidence="4" type="ORF">PYM288_LOCUS14220</name>
</gene>
<protein>
    <recommendedName>
        <fullName evidence="3">Peptidase C1A papain C-terminal domain-containing protein</fullName>
    </recommendedName>
</protein>
<dbReference type="Proteomes" id="UP000663870">
    <property type="component" value="Unassembled WGS sequence"/>
</dbReference>
<evidence type="ECO:0000256" key="2">
    <source>
        <dbReference type="SAM" id="MobiDB-lite"/>
    </source>
</evidence>
<dbReference type="PROSITE" id="PS00639">
    <property type="entry name" value="THIOL_PROTEASE_HIS"/>
    <property type="match status" value="1"/>
</dbReference>
<reference evidence="4" key="1">
    <citation type="submission" date="2021-02" db="EMBL/GenBank/DDBJ databases">
        <authorList>
            <person name="Nowell W R."/>
        </authorList>
    </citation>
    <scope>NUCLEOTIDE SEQUENCE</scope>
</reference>
<evidence type="ECO:0000313" key="6">
    <source>
        <dbReference type="Proteomes" id="UP000663854"/>
    </source>
</evidence>
<evidence type="ECO:0000259" key="3">
    <source>
        <dbReference type="SMART" id="SM00645"/>
    </source>
</evidence>
<dbReference type="EMBL" id="CAJNOH010000306">
    <property type="protein sequence ID" value="CAF0993086.1"/>
    <property type="molecule type" value="Genomic_DNA"/>
</dbReference>
<comment type="similarity">
    <text evidence="1">Belongs to the peptidase C1 family.</text>
</comment>
<evidence type="ECO:0000313" key="4">
    <source>
        <dbReference type="EMBL" id="CAF0993086.1"/>
    </source>
</evidence>
<dbReference type="InterPro" id="IPR000668">
    <property type="entry name" value="Peptidase_C1A_C"/>
</dbReference>
<evidence type="ECO:0000256" key="1">
    <source>
        <dbReference type="ARBA" id="ARBA00008455"/>
    </source>
</evidence>
<dbReference type="SUPFAM" id="SSF54001">
    <property type="entry name" value="Cysteine proteinases"/>
    <property type="match status" value="1"/>
</dbReference>
<keyword evidence="7" id="KW-1185">Reference proteome</keyword>
<sequence>MPFKTYLINKTNNRKFRLDGVLRSRRLPAKHKLCQKFRQYMVLRTDQLPPKVDLRPDMTPIEDQSQIGSCTANCLAGAYEYLTKKSNGMNIDVSRLFIYYNARIKGNYSESIEDSGCSMTDAIEALEELGTCLESIWPYDISNVNTRPSDQAFQKAKNHTINEALQIDIDLNEMKSCLAQGFPFGFGIQLFSSFDNASKTGVVPMPDPSDSSREAHGSHAMLAVGYSDQSKAFIVRNSWGEDWGDKGYCYIPYEYMTNPDFCFDAWTIRKLMNDDFGQENWCFDDSYNYCDDNHNNYSDDTNDSDHVIEKLDENNDTEGYNSNQDLWWNGNNHGDDNYDFSYQYQTDETNDYLINDTNYYDDRSQNNQDSYVNEDWNSDTNYSYPQNNQYRSERNYYDDFSDFN</sequence>
<dbReference type="EMBL" id="CAJNOL010001597">
    <property type="protein sequence ID" value="CAF1388421.1"/>
    <property type="molecule type" value="Genomic_DNA"/>
</dbReference>
<comment type="caution">
    <text evidence="4">The sequence shown here is derived from an EMBL/GenBank/DDBJ whole genome shotgun (WGS) entry which is preliminary data.</text>
</comment>
<dbReference type="Proteomes" id="UP000663854">
    <property type="component" value="Unassembled WGS sequence"/>
</dbReference>
<dbReference type="Pfam" id="PF00112">
    <property type="entry name" value="Peptidase_C1"/>
    <property type="match status" value="1"/>
</dbReference>
<dbReference type="InterPro" id="IPR025660">
    <property type="entry name" value="Pept_his_AS"/>
</dbReference>
<feature type="region of interest" description="Disordered" evidence="2">
    <location>
        <begin position="357"/>
        <end position="388"/>
    </location>
</feature>
<dbReference type="PANTHER" id="PTHR12411">
    <property type="entry name" value="CYSTEINE PROTEASE FAMILY C1-RELATED"/>
    <property type="match status" value="1"/>
</dbReference>
<accession>A0A814GCJ3</accession>
<organism evidence="4 6">
    <name type="scientific">Rotaria sordida</name>
    <dbReference type="NCBI Taxonomy" id="392033"/>
    <lineage>
        <taxon>Eukaryota</taxon>
        <taxon>Metazoa</taxon>
        <taxon>Spiralia</taxon>
        <taxon>Gnathifera</taxon>
        <taxon>Rotifera</taxon>
        <taxon>Eurotatoria</taxon>
        <taxon>Bdelloidea</taxon>
        <taxon>Philodinida</taxon>
        <taxon>Philodinidae</taxon>
        <taxon>Rotaria</taxon>
    </lineage>
</organism>
<dbReference type="AlphaFoldDB" id="A0A814GCJ3"/>
<dbReference type="Gene3D" id="3.90.70.10">
    <property type="entry name" value="Cysteine proteinases"/>
    <property type="match status" value="1"/>
</dbReference>
<dbReference type="InterPro" id="IPR038765">
    <property type="entry name" value="Papain-like_cys_pep_sf"/>
</dbReference>
<proteinExistence type="inferred from homology"/>
<dbReference type="InterPro" id="IPR013128">
    <property type="entry name" value="Peptidase_C1A"/>
</dbReference>
<evidence type="ECO:0000313" key="7">
    <source>
        <dbReference type="Proteomes" id="UP000663870"/>
    </source>
</evidence>
<dbReference type="CDD" id="cd02619">
    <property type="entry name" value="Peptidase_C1"/>
    <property type="match status" value="1"/>
</dbReference>
<dbReference type="GO" id="GO:0008234">
    <property type="term" value="F:cysteine-type peptidase activity"/>
    <property type="evidence" value="ECO:0007669"/>
    <property type="project" value="InterPro"/>
</dbReference>
<feature type="domain" description="Peptidase C1A papain C-terminal" evidence="3">
    <location>
        <begin position="48"/>
        <end position="261"/>
    </location>
</feature>
<dbReference type="GO" id="GO:0006508">
    <property type="term" value="P:proteolysis"/>
    <property type="evidence" value="ECO:0007669"/>
    <property type="project" value="InterPro"/>
</dbReference>